<sequence>MTEEINIYRENDMPADIDARIRQYLADAFPHRHDDFLRSRTLRRNVPFYTVVLEIDGDPVAHVQVMDRTIDVGGAPVNVAGIGNVYVAPAHRGKGYSDRVMRVAMEEADRLGFDFGMLFVITPIKKVYERTGWIEISPRKFMHIHQGEELEVPTERHRMFYPLKSKEFPPGDVNLQGDRW</sequence>
<dbReference type="Pfam" id="PF13527">
    <property type="entry name" value="Acetyltransf_9"/>
    <property type="match status" value="1"/>
</dbReference>
<reference evidence="3" key="1">
    <citation type="submission" date="2017-02" db="EMBL/GenBank/DDBJ databases">
        <title>Comparative genomics and description of representatives of a novel lineage of planctomycetes thriving in anoxic sediments.</title>
        <authorList>
            <person name="Spring S."/>
            <person name="Bunk B."/>
            <person name="Sproer C."/>
        </authorList>
    </citation>
    <scope>NUCLEOTIDE SEQUENCE [LARGE SCALE GENOMIC DNA]</scope>
    <source>
        <strain evidence="3">ST-NAGAB-D1</strain>
    </source>
</reference>
<evidence type="ECO:0000259" key="1">
    <source>
        <dbReference type="PROSITE" id="PS51186"/>
    </source>
</evidence>
<keyword evidence="3" id="KW-1185">Reference proteome</keyword>
<dbReference type="InterPro" id="IPR000182">
    <property type="entry name" value="GNAT_dom"/>
</dbReference>
<proteinExistence type="predicted"/>
<keyword evidence="2" id="KW-0808">Transferase</keyword>
<dbReference type="GO" id="GO:0034069">
    <property type="term" value="F:aminoglycoside N-acetyltransferase activity"/>
    <property type="evidence" value="ECO:0007669"/>
    <property type="project" value="TreeGrafter"/>
</dbReference>
<gene>
    <name evidence="2" type="ORF">STSP2_00540</name>
</gene>
<dbReference type="SUPFAM" id="SSF55729">
    <property type="entry name" value="Acyl-CoA N-acyltransferases (Nat)"/>
    <property type="match status" value="1"/>
</dbReference>
<dbReference type="GO" id="GO:0030649">
    <property type="term" value="P:aminoglycoside antibiotic catabolic process"/>
    <property type="evidence" value="ECO:0007669"/>
    <property type="project" value="TreeGrafter"/>
</dbReference>
<dbReference type="Proteomes" id="UP000189674">
    <property type="component" value="Chromosome"/>
</dbReference>
<evidence type="ECO:0000313" key="3">
    <source>
        <dbReference type="Proteomes" id="UP000189674"/>
    </source>
</evidence>
<accession>A0A1U9NIR2</accession>
<dbReference type="Gene3D" id="3.40.630.30">
    <property type="match status" value="1"/>
</dbReference>
<feature type="domain" description="N-acetyltransferase" evidence="1">
    <location>
        <begin position="8"/>
        <end position="164"/>
    </location>
</feature>
<dbReference type="CDD" id="cd04301">
    <property type="entry name" value="NAT_SF"/>
    <property type="match status" value="1"/>
</dbReference>
<dbReference type="OrthoDB" id="6683715at2"/>
<dbReference type="AlphaFoldDB" id="A0A1U9NIR2"/>
<evidence type="ECO:0000313" key="2">
    <source>
        <dbReference type="EMBL" id="AQT67396.1"/>
    </source>
</evidence>
<dbReference type="PANTHER" id="PTHR37817">
    <property type="entry name" value="N-ACETYLTRANSFERASE EIS"/>
    <property type="match status" value="1"/>
</dbReference>
<dbReference type="InterPro" id="IPR016181">
    <property type="entry name" value="Acyl_CoA_acyltransferase"/>
</dbReference>
<name>A0A1U9NIR2_9BACT</name>
<dbReference type="RefSeq" id="WP_146659607.1">
    <property type="nucleotide sequence ID" value="NZ_CP019791.1"/>
</dbReference>
<dbReference type="PROSITE" id="PS51186">
    <property type="entry name" value="GNAT"/>
    <property type="match status" value="1"/>
</dbReference>
<dbReference type="EMBL" id="CP019791">
    <property type="protein sequence ID" value="AQT67396.1"/>
    <property type="molecule type" value="Genomic_DNA"/>
</dbReference>
<dbReference type="InterPro" id="IPR051554">
    <property type="entry name" value="Acetyltransferase_Eis"/>
</dbReference>
<dbReference type="KEGG" id="alus:STSP2_00540"/>
<dbReference type="STRING" id="1936003.STSP2_00540"/>
<protein>
    <submittedName>
        <fullName evidence="2">Putative acetyltransferase involved in intracellular survival</fullName>
    </submittedName>
</protein>
<organism evidence="2 3">
    <name type="scientific">Anaerohalosphaera lusitana</name>
    <dbReference type="NCBI Taxonomy" id="1936003"/>
    <lineage>
        <taxon>Bacteria</taxon>
        <taxon>Pseudomonadati</taxon>
        <taxon>Planctomycetota</taxon>
        <taxon>Phycisphaerae</taxon>
        <taxon>Sedimentisphaerales</taxon>
        <taxon>Anaerohalosphaeraceae</taxon>
        <taxon>Anaerohalosphaera</taxon>
    </lineage>
</organism>
<dbReference type="PANTHER" id="PTHR37817:SF1">
    <property type="entry name" value="N-ACETYLTRANSFERASE EIS"/>
    <property type="match status" value="1"/>
</dbReference>